<dbReference type="STRING" id="7739.C3ZIC9"/>
<reference evidence="8" key="1">
    <citation type="journal article" date="2008" name="Nature">
        <title>The amphioxus genome and the evolution of the chordate karyotype.</title>
        <authorList>
            <consortium name="US DOE Joint Genome Institute (JGI-PGF)"/>
            <person name="Putnam N.H."/>
            <person name="Butts T."/>
            <person name="Ferrier D.E.K."/>
            <person name="Furlong R.F."/>
            <person name="Hellsten U."/>
            <person name="Kawashima T."/>
            <person name="Robinson-Rechavi M."/>
            <person name="Shoguchi E."/>
            <person name="Terry A."/>
            <person name="Yu J.-K."/>
            <person name="Benito-Gutierrez E.L."/>
            <person name="Dubchak I."/>
            <person name="Garcia-Fernandez J."/>
            <person name="Gibson-Brown J.J."/>
            <person name="Grigoriev I.V."/>
            <person name="Horton A.C."/>
            <person name="de Jong P.J."/>
            <person name="Jurka J."/>
            <person name="Kapitonov V.V."/>
            <person name="Kohara Y."/>
            <person name="Kuroki Y."/>
            <person name="Lindquist E."/>
            <person name="Lucas S."/>
            <person name="Osoegawa K."/>
            <person name="Pennacchio L.A."/>
            <person name="Salamov A.A."/>
            <person name="Satou Y."/>
            <person name="Sauka-Spengler T."/>
            <person name="Schmutz J."/>
            <person name="Shin-I T."/>
            <person name="Toyoda A."/>
            <person name="Bronner-Fraser M."/>
            <person name="Fujiyama A."/>
            <person name="Holland L.Z."/>
            <person name="Holland P.W.H."/>
            <person name="Satoh N."/>
            <person name="Rokhsar D.S."/>
        </authorList>
    </citation>
    <scope>NUCLEOTIDE SEQUENCE [LARGE SCALE GENOMIC DNA]</scope>
    <source>
        <strain evidence="8">S238N-H82</strain>
        <tissue evidence="8">Testes</tissue>
    </source>
</reference>
<dbReference type="PROSITE" id="PS51828">
    <property type="entry name" value="PTX_2"/>
    <property type="match status" value="1"/>
</dbReference>
<dbReference type="PANTHER" id="PTHR19277:SF161">
    <property type="entry name" value="LAMININ G DOMAIN-CONTAINING PROTEIN"/>
    <property type="match status" value="1"/>
</dbReference>
<accession>C3ZIC9</accession>
<comment type="caution">
    <text evidence="5">Lacks conserved residue(s) required for the propagation of feature annotation.</text>
</comment>
<evidence type="ECO:0000256" key="5">
    <source>
        <dbReference type="PROSITE-ProRule" id="PRU01172"/>
    </source>
</evidence>
<evidence type="ECO:0000256" key="4">
    <source>
        <dbReference type="ARBA" id="ARBA00023180"/>
    </source>
</evidence>
<keyword evidence="3" id="KW-1015">Disulfide bond</keyword>
<evidence type="ECO:0000313" key="8">
    <source>
        <dbReference type="EMBL" id="EEN47654.1"/>
    </source>
</evidence>
<evidence type="ECO:0000256" key="2">
    <source>
        <dbReference type="ARBA" id="ARBA00022837"/>
    </source>
</evidence>
<dbReference type="Pfam" id="PF00354">
    <property type="entry name" value="Pentaxin"/>
    <property type="match status" value="1"/>
</dbReference>
<keyword evidence="1 6" id="KW-0479">Metal-binding</keyword>
<dbReference type="PANTHER" id="PTHR19277">
    <property type="entry name" value="PENTRAXIN"/>
    <property type="match status" value="1"/>
</dbReference>
<comment type="subcellular location">
    <subcellularLocation>
        <location evidence="6">Secreted</location>
    </subcellularLocation>
</comment>
<dbReference type="InterPro" id="IPR001759">
    <property type="entry name" value="PTX_dom"/>
</dbReference>
<keyword evidence="4" id="KW-0325">Glycoprotein</keyword>
<dbReference type="EMBL" id="GG666627">
    <property type="protein sequence ID" value="EEN47654.1"/>
    <property type="molecule type" value="Genomic_DNA"/>
</dbReference>
<gene>
    <name evidence="8" type="ORF">BRAFLDRAFT_223436</name>
</gene>
<comment type="similarity">
    <text evidence="6">Belongs to the pentraxin family.</text>
</comment>
<organism>
    <name type="scientific">Branchiostoma floridae</name>
    <name type="common">Florida lancelet</name>
    <name type="synonym">Amphioxus</name>
    <dbReference type="NCBI Taxonomy" id="7739"/>
    <lineage>
        <taxon>Eukaryota</taxon>
        <taxon>Metazoa</taxon>
        <taxon>Chordata</taxon>
        <taxon>Cephalochordata</taxon>
        <taxon>Leptocardii</taxon>
        <taxon>Amphioxiformes</taxon>
        <taxon>Branchiostomatidae</taxon>
        <taxon>Branchiostoma</taxon>
    </lineage>
</organism>
<dbReference type="SMART" id="SM00159">
    <property type="entry name" value="PTX"/>
    <property type="match status" value="1"/>
</dbReference>
<comment type="cofactor">
    <cofactor evidence="6">
        <name>Ca(2+)</name>
        <dbReference type="ChEBI" id="CHEBI:29108"/>
    </cofactor>
    <text evidence="6">Binds 2 calcium ions per subunit.</text>
</comment>
<proteinExistence type="inferred from homology"/>
<sequence length="170" mass="19235">MRTPARDTGTIFSYGTRQQPHEIGFVGQSGTQGYTFIVDDQKVNVNLPEVLDGQWHVVAITWRNTDGQWKVMVDGQERASGSGLARGHRIRPGGTWILGQEQNTVGFLPGFQRYREYSGDLAEFHVHNKVLSAEEMRRLYTLQYPGDGVNWRRATVTPKGRVLRKPYSGN</sequence>
<dbReference type="eggNOG" id="ENOG502RD3W">
    <property type="taxonomic scope" value="Eukaryota"/>
</dbReference>
<comment type="subunit">
    <text evidence="6">Homopentamer. Pentaxin (or pentraxin) have a discoid arrangement of 5 non-covalently bound subunits.</text>
</comment>
<dbReference type="AlphaFoldDB" id="C3ZIC9"/>
<dbReference type="PRINTS" id="PR00895">
    <property type="entry name" value="PENTAXIN"/>
</dbReference>
<name>C3ZIC9_BRAFL</name>
<evidence type="ECO:0000256" key="6">
    <source>
        <dbReference type="RuleBase" id="RU362112"/>
    </source>
</evidence>
<dbReference type="GO" id="GO:0005576">
    <property type="term" value="C:extracellular region"/>
    <property type="evidence" value="ECO:0007669"/>
    <property type="project" value="UniProtKB-SubCell"/>
</dbReference>
<evidence type="ECO:0000256" key="3">
    <source>
        <dbReference type="ARBA" id="ARBA00023157"/>
    </source>
</evidence>
<dbReference type="InterPro" id="IPR051360">
    <property type="entry name" value="Neuronal_Pentraxin_Related"/>
</dbReference>
<protein>
    <recommendedName>
        <fullName evidence="6">Pentraxin family member</fullName>
    </recommendedName>
</protein>
<keyword evidence="2 6" id="KW-0106">Calcium</keyword>
<feature type="domain" description="Pentraxin (PTX)" evidence="7">
    <location>
        <begin position="1"/>
        <end position="170"/>
    </location>
</feature>
<dbReference type="GO" id="GO:0046872">
    <property type="term" value="F:metal ion binding"/>
    <property type="evidence" value="ECO:0007669"/>
    <property type="project" value="UniProtKB-KW"/>
</dbReference>
<dbReference type="InterPro" id="IPR013320">
    <property type="entry name" value="ConA-like_dom_sf"/>
</dbReference>
<dbReference type="SUPFAM" id="SSF49899">
    <property type="entry name" value="Concanavalin A-like lectins/glucanases"/>
    <property type="match status" value="1"/>
</dbReference>
<dbReference type="InParanoid" id="C3ZIC9"/>
<evidence type="ECO:0000259" key="7">
    <source>
        <dbReference type="PROSITE" id="PS51828"/>
    </source>
</evidence>
<evidence type="ECO:0000256" key="1">
    <source>
        <dbReference type="ARBA" id="ARBA00022723"/>
    </source>
</evidence>
<dbReference type="Gene3D" id="2.60.120.200">
    <property type="match status" value="1"/>
</dbReference>